<dbReference type="OrthoDB" id="3180992at2"/>
<dbReference type="GO" id="GO:0003677">
    <property type="term" value="F:DNA binding"/>
    <property type="evidence" value="ECO:0007669"/>
    <property type="project" value="InterPro"/>
</dbReference>
<dbReference type="InterPro" id="IPR010093">
    <property type="entry name" value="SinI_DNA-bd"/>
</dbReference>
<accession>A0A4V6NG65</accession>
<protein>
    <submittedName>
        <fullName evidence="2">Excisionase family DNA binding protein</fullName>
    </submittedName>
</protein>
<name>A0A4V6NG65_9FIRM</name>
<dbReference type="RefSeq" id="WP_132083526.1">
    <property type="nucleotide sequence ID" value="NZ_SLUI01000023.1"/>
</dbReference>
<reference evidence="2 3" key="1">
    <citation type="submission" date="2019-03" db="EMBL/GenBank/DDBJ databases">
        <title>Genomic Encyclopedia of Type Strains, Phase IV (KMG-IV): sequencing the most valuable type-strain genomes for metagenomic binning, comparative biology and taxonomic classification.</title>
        <authorList>
            <person name="Goeker M."/>
        </authorList>
    </citation>
    <scope>NUCLEOTIDE SEQUENCE [LARGE SCALE GENOMIC DNA]</scope>
    <source>
        <strain evidence="2 3">DSM 15969</strain>
    </source>
</reference>
<sequence length="59" mass="6748">MHEGFFTVREAAKELGVSIRTIYRYIKAGYLSTERLRHVPHGGLLIPKCQIFKMKNGGQ</sequence>
<evidence type="ECO:0000313" key="3">
    <source>
        <dbReference type="Proteomes" id="UP000295063"/>
    </source>
</evidence>
<proteinExistence type="predicted"/>
<gene>
    <name evidence="2" type="ORF">EV210_12329</name>
</gene>
<dbReference type="Gene3D" id="1.10.1660.10">
    <property type="match status" value="1"/>
</dbReference>
<dbReference type="InterPro" id="IPR009061">
    <property type="entry name" value="DNA-bd_dom_put_sf"/>
</dbReference>
<dbReference type="AlphaFoldDB" id="A0A4V6NG65"/>
<comment type="caution">
    <text evidence="2">The sequence shown here is derived from an EMBL/GenBank/DDBJ whole genome shotgun (WGS) entry which is preliminary data.</text>
</comment>
<evidence type="ECO:0000259" key="1">
    <source>
        <dbReference type="Pfam" id="PF12728"/>
    </source>
</evidence>
<evidence type="ECO:0000313" key="2">
    <source>
        <dbReference type="EMBL" id="TCL32209.1"/>
    </source>
</evidence>
<dbReference type="Proteomes" id="UP000295063">
    <property type="component" value="Unassembled WGS sequence"/>
</dbReference>
<dbReference type="Pfam" id="PF12728">
    <property type="entry name" value="HTH_17"/>
    <property type="match status" value="1"/>
</dbReference>
<keyword evidence="3" id="KW-1185">Reference proteome</keyword>
<dbReference type="SUPFAM" id="SSF46955">
    <property type="entry name" value="Putative DNA-binding domain"/>
    <property type="match status" value="1"/>
</dbReference>
<dbReference type="NCBIfam" id="TIGR01764">
    <property type="entry name" value="excise"/>
    <property type="match status" value="1"/>
</dbReference>
<dbReference type="EMBL" id="SLUI01000023">
    <property type="protein sequence ID" value="TCL32209.1"/>
    <property type="molecule type" value="Genomic_DNA"/>
</dbReference>
<dbReference type="InterPro" id="IPR041657">
    <property type="entry name" value="HTH_17"/>
</dbReference>
<organism evidence="2 3">
    <name type="scientific">Anaerospora hongkongensis</name>
    <dbReference type="NCBI Taxonomy" id="244830"/>
    <lineage>
        <taxon>Bacteria</taxon>
        <taxon>Bacillati</taxon>
        <taxon>Bacillota</taxon>
        <taxon>Negativicutes</taxon>
        <taxon>Selenomonadales</taxon>
        <taxon>Sporomusaceae</taxon>
        <taxon>Anaerospora</taxon>
    </lineage>
</organism>
<feature type="domain" description="Helix-turn-helix" evidence="1">
    <location>
        <begin position="5"/>
        <end position="48"/>
    </location>
</feature>